<sequence length="39" mass="4154">MADGTDQHFIAPGRVGDPSVNNGKPGYGFLLHKSRSKTP</sequence>
<accession>A0A8B0SUM8</accession>
<reference evidence="2" key="1">
    <citation type="submission" date="2020-01" db="EMBL/GenBank/DDBJ databases">
        <authorList>
            <person name="Qin S."/>
        </authorList>
    </citation>
    <scope>NUCLEOTIDE SEQUENCE</scope>
    <source>
        <strain evidence="2">CVir17-16-YZ6g</strain>
        <plasmid evidence="2">p17-15-vir-like</plasmid>
    </source>
</reference>
<geneLocation type="plasmid" evidence="2">
    <name>p17-15-vir-like</name>
</geneLocation>
<dbReference type="EMBL" id="MN956836">
    <property type="protein sequence ID" value="QTX15125.1"/>
    <property type="molecule type" value="Genomic_DNA"/>
</dbReference>
<evidence type="ECO:0000256" key="1">
    <source>
        <dbReference type="SAM" id="MobiDB-lite"/>
    </source>
</evidence>
<evidence type="ECO:0000313" key="2">
    <source>
        <dbReference type="EMBL" id="QTX15125.1"/>
    </source>
</evidence>
<name>A0A8B0SUM8_KLEPN</name>
<keyword evidence="2" id="KW-0614">Plasmid</keyword>
<protein>
    <submittedName>
        <fullName evidence="2">Uncharacterized protein</fullName>
    </submittedName>
</protein>
<dbReference type="AlphaFoldDB" id="A0A8B0SUM8"/>
<organism evidence="2">
    <name type="scientific">Klebsiella pneumoniae</name>
    <dbReference type="NCBI Taxonomy" id="573"/>
    <lineage>
        <taxon>Bacteria</taxon>
        <taxon>Pseudomonadati</taxon>
        <taxon>Pseudomonadota</taxon>
        <taxon>Gammaproteobacteria</taxon>
        <taxon>Enterobacterales</taxon>
        <taxon>Enterobacteriaceae</taxon>
        <taxon>Klebsiella/Raoultella group</taxon>
        <taxon>Klebsiella</taxon>
        <taxon>Klebsiella pneumoniae complex</taxon>
    </lineage>
</organism>
<proteinExistence type="predicted"/>
<feature type="region of interest" description="Disordered" evidence="1">
    <location>
        <begin position="1"/>
        <end position="39"/>
    </location>
</feature>